<dbReference type="AlphaFoldDB" id="A0A4Q7RDU6"/>
<name>A0A4Q7RDU6_9BURK</name>
<protein>
    <submittedName>
        <fullName evidence="2">Dual-action HEIGH metallo-peptidase</fullName>
    </submittedName>
</protein>
<evidence type="ECO:0000256" key="1">
    <source>
        <dbReference type="SAM" id="MobiDB-lite"/>
    </source>
</evidence>
<keyword evidence="3" id="KW-1185">Reference proteome</keyword>
<dbReference type="SUPFAM" id="SSF55486">
    <property type="entry name" value="Metalloproteases ('zincins'), catalytic domain"/>
    <property type="match status" value="1"/>
</dbReference>
<feature type="region of interest" description="Disordered" evidence="1">
    <location>
        <begin position="230"/>
        <end position="250"/>
    </location>
</feature>
<evidence type="ECO:0000313" key="3">
    <source>
        <dbReference type="Proteomes" id="UP000291078"/>
    </source>
</evidence>
<comment type="caution">
    <text evidence="2">The sequence shown here is derived from an EMBL/GenBank/DDBJ whole genome shotgun (WGS) entry which is preliminary data.</text>
</comment>
<dbReference type="Proteomes" id="UP000291078">
    <property type="component" value="Unassembled WGS sequence"/>
</dbReference>
<dbReference type="EMBL" id="SGXM01000010">
    <property type="protein sequence ID" value="RZT30767.1"/>
    <property type="molecule type" value="Genomic_DNA"/>
</dbReference>
<feature type="region of interest" description="Disordered" evidence="1">
    <location>
        <begin position="42"/>
        <end position="77"/>
    </location>
</feature>
<dbReference type="GO" id="GO:0008237">
    <property type="term" value="F:metallopeptidase activity"/>
    <property type="evidence" value="ECO:0007669"/>
    <property type="project" value="InterPro"/>
</dbReference>
<dbReference type="InterPro" id="IPR024079">
    <property type="entry name" value="MetalloPept_cat_dom_sf"/>
</dbReference>
<dbReference type="RefSeq" id="WP_198680337.1">
    <property type="nucleotide sequence ID" value="NZ_SGXM01000010.1"/>
</dbReference>
<organism evidence="2 3">
    <name type="scientific">Cupriavidus agavae</name>
    <dbReference type="NCBI Taxonomy" id="1001822"/>
    <lineage>
        <taxon>Bacteria</taxon>
        <taxon>Pseudomonadati</taxon>
        <taxon>Pseudomonadota</taxon>
        <taxon>Betaproteobacteria</taxon>
        <taxon>Burkholderiales</taxon>
        <taxon>Burkholderiaceae</taxon>
        <taxon>Cupriavidus</taxon>
    </lineage>
</organism>
<dbReference type="PROSITE" id="PS51257">
    <property type="entry name" value="PROKAR_LIPOPROTEIN"/>
    <property type="match status" value="1"/>
</dbReference>
<accession>A0A4Q7RDU6</accession>
<evidence type="ECO:0000313" key="2">
    <source>
        <dbReference type="EMBL" id="RZT30767.1"/>
    </source>
</evidence>
<proteinExistence type="predicted"/>
<sequence length="310" mass="33713">MDRRKRWRALASLVAAAAVVGCGGGDDNGGEPEVWNIMKEAHGLDDPVPNPNGAPSPSGGQARHSASAPGAVGADTSASAPAIRARLADREVNEAFVLSRVTWTDPDIEVCWEMDGSTFAATERQRTLVSSAIASTWEAASKVRFKGWDMCDGTRRPQRIHIAVADENPHVKDLGRRLNNRPAGMVLNFTFNHFSSSQCQSTPQNYDRCVAWIAVHEFGHVLGFAHEQNRTDTPASCTEPKQGTQGDTPVGNWDIESVMNYCNPRWNNEGRLSGTDIEAVQRFYGSPYPPPPPPSLELGHVVAQIVTMLD</sequence>
<feature type="compositionally biased region" description="Polar residues" evidence="1">
    <location>
        <begin position="231"/>
        <end position="247"/>
    </location>
</feature>
<dbReference type="Gene3D" id="3.40.390.10">
    <property type="entry name" value="Collagenase (Catalytic Domain)"/>
    <property type="match status" value="1"/>
</dbReference>
<gene>
    <name evidence="2" type="ORF">EV147_4615</name>
</gene>
<reference evidence="2 3" key="1">
    <citation type="journal article" date="2015" name="Stand. Genomic Sci.">
        <title>Genomic Encyclopedia of Bacterial and Archaeal Type Strains, Phase III: the genomes of soil and plant-associated and newly described type strains.</title>
        <authorList>
            <person name="Whitman W.B."/>
            <person name="Woyke T."/>
            <person name="Klenk H.P."/>
            <person name="Zhou Y."/>
            <person name="Lilburn T.G."/>
            <person name="Beck B.J."/>
            <person name="De Vos P."/>
            <person name="Vandamme P."/>
            <person name="Eisen J.A."/>
            <person name="Garrity G."/>
            <person name="Hugenholtz P."/>
            <person name="Kyrpides N.C."/>
        </authorList>
    </citation>
    <scope>NUCLEOTIDE SEQUENCE [LARGE SCALE GENOMIC DNA]</scope>
    <source>
        <strain evidence="2 3">ASC-9842</strain>
    </source>
</reference>